<feature type="domain" description="2Fe-2S ferredoxin-type" evidence="6">
    <location>
        <begin position="9"/>
        <end position="85"/>
    </location>
</feature>
<evidence type="ECO:0000256" key="3">
    <source>
        <dbReference type="ARBA" id="ARBA00023002"/>
    </source>
</evidence>
<dbReference type="Gene3D" id="3.10.20.30">
    <property type="match status" value="1"/>
</dbReference>
<keyword evidence="3" id="KW-0560">Oxidoreductase</keyword>
<evidence type="ECO:0000259" key="6">
    <source>
        <dbReference type="PROSITE" id="PS51085"/>
    </source>
</evidence>
<dbReference type="InterPro" id="IPR012675">
    <property type="entry name" value="Beta-grasp_dom_sf"/>
</dbReference>
<evidence type="ECO:0000256" key="1">
    <source>
        <dbReference type="ARBA" id="ARBA00022714"/>
    </source>
</evidence>
<dbReference type="InterPro" id="IPR051452">
    <property type="entry name" value="Diverse_Oxidoreductases"/>
</dbReference>
<accession>A0ABQ3MYI0</accession>
<dbReference type="CDD" id="cd00207">
    <property type="entry name" value="fer2"/>
    <property type="match status" value="1"/>
</dbReference>
<evidence type="ECO:0000256" key="5">
    <source>
        <dbReference type="ARBA" id="ARBA00023014"/>
    </source>
</evidence>
<dbReference type="InterPro" id="IPR036884">
    <property type="entry name" value="2Fe-2S-bd_dom_sf"/>
</dbReference>
<dbReference type="PROSITE" id="PS51085">
    <property type="entry name" value="2FE2S_FER_2"/>
    <property type="match status" value="1"/>
</dbReference>
<dbReference type="Pfam" id="PF00111">
    <property type="entry name" value="Fer2"/>
    <property type="match status" value="1"/>
</dbReference>
<comment type="caution">
    <text evidence="7">The sequence shown here is derived from an EMBL/GenBank/DDBJ whole genome shotgun (WGS) entry which is preliminary data.</text>
</comment>
<sequence>MITNGTSKTVVKLHVNGETRDVMIRSADTLLQTLREQLGLTAAKRACQNGDCGACTVLVNGEPTHSCLSLSIESVDQHITTIEGFNNSFIQQEFVDKWAIQCGFCTPGFILNCYALANKHPNADDATIEEWMQSNLCRCTGYQEIKEAVKSVLQKHAGGSVS</sequence>
<dbReference type="InterPro" id="IPR001041">
    <property type="entry name" value="2Fe-2S_ferredoxin-type"/>
</dbReference>
<dbReference type="PROSITE" id="PS00197">
    <property type="entry name" value="2FE2S_FER_1"/>
    <property type="match status" value="1"/>
</dbReference>
<dbReference type="InterPro" id="IPR002888">
    <property type="entry name" value="2Fe-2S-bd"/>
</dbReference>
<dbReference type="PANTHER" id="PTHR44379">
    <property type="entry name" value="OXIDOREDUCTASE WITH IRON-SULFUR SUBUNIT"/>
    <property type="match status" value="1"/>
</dbReference>
<organism evidence="7 8">
    <name type="scientific">Neobacillus kokaensis</name>
    <dbReference type="NCBI Taxonomy" id="2759023"/>
    <lineage>
        <taxon>Bacteria</taxon>
        <taxon>Bacillati</taxon>
        <taxon>Bacillota</taxon>
        <taxon>Bacilli</taxon>
        <taxon>Bacillales</taxon>
        <taxon>Bacillaceae</taxon>
        <taxon>Neobacillus</taxon>
    </lineage>
</organism>
<keyword evidence="1" id="KW-0001">2Fe-2S</keyword>
<evidence type="ECO:0000256" key="2">
    <source>
        <dbReference type="ARBA" id="ARBA00022723"/>
    </source>
</evidence>
<dbReference type="InterPro" id="IPR006058">
    <property type="entry name" value="2Fe2S_fd_BS"/>
</dbReference>
<keyword evidence="5" id="KW-0411">Iron-sulfur</keyword>
<dbReference type="Pfam" id="PF01799">
    <property type="entry name" value="Fer2_2"/>
    <property type="match status" value="1"/>
</dbReference>
<dbReference type="RefSeq" id="WP_191269081.1">
    <property type="nucleotide sequence ID" value="NZ_BNDS01000001.1"/>
</dbReference>
<keyword evidence="2" id="KW-0479">Metal-binding</keyword>
<dbReference type="EMBL" id="BNDS01000001">
    <property type="protein sequence ID" value="GHH96808.1"/>
    <property type="molecule type" value="Genomic_DNA"/>
</dbReference>
<proteinExistence type="predicted"/>
<dbReference type="Gene3D" id="1.10.150.120">
    <property type="entry name" value="[2Fe-2S]-binding domain"/>
    <property type="match status" value="1"/>
</dbReference>
<name>A0ABQ3MYI0_9BACI</name>
<gene>
    <name evidence="7" type="ORF">AM1BK_03510</name>
</gene>
<dbReference type="SUPFAM" id="SSF54292">
    <property type="entry name" value="2Fe-2S ferredoxin-like"/>
    <property type="match status" value="1"/>
</dbReference>
<dbReference type="PANTHER" id="PTHR44379:SF7">
    <property type="entry name" value="XANTHINE DEHYDROGENASE SUBUNIT E-RELATED"/>
    <property type="match status" value="1"/>
</dbReference>
<dbReference type="InterPro" id="IPR036010">
    <property type="entry name" value="2Fe-2S_ferredoxin-like_sf"/>
</dbReference>
<dbReference type="Proteomes" id="UP000637074">
    <property type="component" value="Unassembled WGS sequence"/>
</dbReference>
<dbReference type="SUPFAM" id="SSF47741">
    <property type="entry name" value="CO dehydrogenase ISP C-domain like"/>
    <property type="match status" value="1"/>
</dbReference>
<keyword evidence="8" id="KW-1185">Reference proteome</keyword>
<reference evidence="7 8" key="1">
    <citation type="journal article" date="2022" name="Int. J. Syst. Evol. Microbiol.">
        <title>Neobacillus kokaensis sp. nov., isolated from soil.</title>
        <authorList>
            <person name="Yuki K."/>
            <person name="Matsubara H."/>
            <person name="Yamaguchi S."/>
        </authorList>
    </citation>
    <scope>NUCLEOTIDE SEQUENCE [LARGE SCALE GENOMIC DNA]</scope>
    <source>
        <strain evidence="7 8">LOB 377</strain>
    </source>
</reference>
<protein>
    <submittedName>
        <fullName evidence="7">(2Fe-2S)-binding protein</fullName>
    </submittedName>
</protein>
<evidence type="ECO:0000313" key="8">
    <source>
        <dbReference type="Proteomes" id="UP000637074"/>
    </source>
</evidence>
<keyword evidence="4" id="KW-0408">Iron</keyword>
<evidence type="ECO:0000313" key="7">
    <source>
        <dbReference type="EMBL" id="GHH96808.1"/>
    </source>
</evidence>
<evidence type="ECO:0000256" key="4">
    <source>
        <dbReference type="ARBA" id="ARBA00023004"/>
    </source>
</evidence>